<evidence type="ECO:0000313" key="2">
    <source>
        <dbReference type="Proteomes" id="UP000315017"/>
    </source>
</evidence>
<sequence length="75" mass="8665">MAKKWQAKNFHYSNEMRSLPGLHKVFPGIHFGDLFLPQDAEISKIGFRYVSSKIRLRLPQLGRQRIARAIGTLDI</sequence>
<organism evidence="1 2">
    <name type="scientific">Anatilimnocola aggregata</name>
    <dbReference type="NCBI Taxonomy" id="2528021"/>
    <lineage>
        <taxon>Bacteria</taxon>
        <taxon>Pseudomonadati</taxon>
        <taxon>Planctomycetota</taxon>
        <taxon>Planctomycetia</taxon>
        <taxon>Pirellulales</taxon>
        <taxon>Pirellulaceae</taxon>
        <taxon>Anatilimnocola</taxon>
    </lineage>
</organism>
<keyword evidence="2" id="KW-1185">Reference proteome</keyword>
<dbReference type="EMBL" id="CP036274">
    <property type="protein sequence ID" value="QDU26981.1"/>
    <property type="molecule type" value="Genomic_DNA"/>
</dbReference>
<protein>
    <submittedName>
        <fullName evidence="1">Uncharacterized protein</fullName>
    </submittedName>
</protein>
<accession>A0A517Y9W1</accession>
<name>A0A517Y9W1_9BACT</name>
<dbReference type="AlphaFoldDB" id="A0A517Y9W1"/>
<reference evidence="1 2" key="1">
    <citation type="submission" date="2019-02" db="EMBL/GenBank/DDBJ databases">
        <title>Deep-cultivation of Planctomycetes and their phenomic and genomic characterization uncovers novel biology.</title>
        <authorList>
            <person name="Wiegand S."/>
            <person name="Jogler M."/>
            <person name="Boedeker C."/>
            <person name="Pinto D."/>
            <person name="Vollmers J."/>
            <person name="Rivas-Marin E."/>
            <person name="Kohn T."/>
            <person name="Peeters S.H."/>
            <person name="Heuer A."/>
            <person name="Rast P."/>
            <person name="Oberbeckmann S."/>
            <person name="Bunk B."/>
            <person name="Jeske O."/>
            <person name="Meyerdierks A."/>
            <person name="Storesund J.E."/>
            <person name="Kallscheuer N."/>
            <person name="Luecker S."/>
            <person name="Lage O.M."/>
            <person name="Pohl T."/>
            <person name="Merkel B.J."/>
            <person name="Hornburger P."/>
            <person name="Mueller R.-W."/>
            <person name="Bruemmer F."/>
            <person name="Labrenz M."/>
            <person name="Spormann A.M."/>
            <person name="Op den Camp H."/>
            <person name="Overmann J."/>
            <person name="Amann R."/>
            <person name="Jetten M.S.M."/>
            <person name="Mascher T."/>
            <person name="Medema M.H."/>
            <person name="Devos D.P."/>
            <person name="Kaster A.-K."/>
            <person name="Ovreas L."/>
            <person name="Rohde M."/>
            <person name="Galperin M.Y."/>
            <person name="Jogler C."/>
        </authorList>
    </citation>
    <scope>NUCLEOTIDE SEQUENCE [LARGE SCALE GENOMIC DNA]</scope>
    <source>
        <strain evidence="1 2">ETA_A8</strain>
    </source>
</reference>
<dbReference type="KEGG" id="aagg:ETAA8_20650"/>
<proteinExistence type="predicted"/>
<dbReference type="Proteomes" id="UP000315017">
    <property type="component" value="Chromosome"/>
</dbReference>
<dbReference type="RefSeq" id="WP_145087861.1">
    <property type="nucleotide sequence ID" value="NZ_CP036274.1"/>
</dbReference>
<evidence type="ECO:0000313" key="1">
    <source>
        <dbReference type="EMBL" id="QDU26981.1"/>
    </source>
</evidence>
<gene>
    <name evidence="1" type="ORF">ETAA8_20650</name>
</gene>